<dbReference type="AlphaFoldDB" id="A0A2S7U6S8"/>
<feature type="transmembrane region" description="Helical" evidence="4">
    <location>
        <begin position="6"/>
        <end position="23"/>
    </location>
</feature>
<proteinExistence type="inferred from homology"/>
<dbReference type="InterPro" id="IPR018077">
    <property type="entry name" value="Glyco_hydro_fam25_subgr"/>
</dbReference>
<keyword evidence="4" id="KW-1133">Transmembrane helix</keyword>
<dbReference type="EMBL" id="MTPW01000001">
    <property type="protein sequence ID" value="PQJ30696.1"/>
    <property type="molecule type" value="Genomic_DNA"/>
</dbReference>
<evidence type="ECO:0000313" key="6">
    <source>
        <dbReference type="Proteomes" id="UP000239747"/>
    </source>
</evidence>
<dbReference type="SMART" id="SM00641">
    <property type="entry name" value="Glyco_25"/>
    <property type="match status" value="1"/>
</dbReference>
<dbReference type="SUPFAM" id="SSF51445">
    <property type="entry name" value="(Trans)glycosidases"/>
    <property type="match status" value="1"/>
</dbReference>
<evidence type="ECO:0000256" key="4">
    <source>
        <dbReference type="SAM" id="Phobius"/>
    </source>
</evidence>
<dbReference type="GO" id="GO:0016052">
    <property type="term" value="P:carbohydrate catabolic process"/>
    <property type="evidence" value="ECO:0007669"/>
    <property type="project" value="TreeGrafter"/>
</dbReference>
<evidence type="ECO:0000256" key="3">
    <source>
        <dbReference type="ARBA" id="ARBA00023295"/>
    </source>
</evidence>
<organism evidence="5 6">
    <name type="scientific">Nonlabens arenilitoris</name>
    <dbReference type="NCBI Taxonomy" id="1217969"/>
    <lineage>
        <taxon>Bacteria</taxon>
        <taxon>Pseudomonadati</taxon>
        <taxon>Bacteroidota</taxon>
        <taxon>Flavobacteriia</taxon>
        <taxon>Flavobacteriales</taxon>
        <taxon>Flavobacteriaceae</taxon>
        <taxon>Nonlabens</taxon>
    </lineage>
</organism>
<dbReference type="PROSITE" id="PS51904">
    <property type="entry name" value="GLYCOSYL_HYDROL_F25_2"/>
    <property type="match status" value="1"/>
</dbReference>
<evidence type="ECO:0000256" key="2">
    <source>
        <dbReference type="ARBA" id="ARBA00022801"/>
    </source>
</evidence>
<evidence type="ECO:0000256" key="1">
    <source>
        <dbReference type="ARBA" id="ARBA00010646"/>
    </source>
</evidence>
<dbReference type="RefSeq" id="WP_245910833.1">
    <property type="nucleotide sequence ID" value="NZ_MTPW01000001.1"/>
</dbReference>
<accession>A0A2S7U6S8</accession>
<dbReference type="PANTHER" id="PTHR34135">
    <property type="entry name" value="LYSOZYME"/>
    <property type="match status" value="1"/>
</dbReference>
<comment type="similarity">
    <text evidence="1">Belongs to the glycosyl hydrolase 25 family.</text>
</comment>
<sequence>MNFKKWWFILSIIGVISILLFQYKKPIYRWFYNLNKYDASMVYKSDHIKKYAIHGIDVSHHQGIIEWDNIEHPDSTMQIDFVFIRAVVGTELDNRFKENWSGATKSQIKKGAYHYYWSNVNSAKQAAVFINQVVLHKGDLPPVLDIEDISNVQNKASLRKGLKNWIKIIKDHYGVQPIIYSGEAFYRDVLMPDSYFEEYPRIWIANYNRINAPRIEWDFWQYSDRFPVDGIKTLVDGNVFQGSQHDFEALLVP</sequence>
<comment type="caution">
    <text evidence="5">The sequence shown here is derived from an EMBL/GenBank/DDBJ whole genome shotgun (WGS) entry which is preliminary data.</text>
</comment>
<dbReference type="InterPro" id="IPR017853">
    <property type="entry name" value="GH"/>
</dbReference>
<keyword evidence="4" id="KW-0472">Membrane</keyword>
<keyword evidence="2" id="KW-0378">Hydrolase</keyword>
<dbReference type="GO" id="GO:0016998">
    <property type="term" value="P:cell wall macromolecule catabolic process"/>
    <property type="evidence" value="ECO:0007669"/>
    <property type="project" value="InterPro"/>
</dbReference>
<protein>
    <recommendedName>
        <fullName evidence="7">Glycoside hydrolase</fullName>
    </recommendedName>
</protein>
<name>A0A2S7U6S8_9FLAO</name>
<dbReference type="InterPro" id="IPR002053">
    <property type="entry name" value="Glyco_hydro_25"/>
</dbReference>
<dbReference type="PANTHER" id="PTHR34135:SF2">
    <property type="entry name" value="LYSOZYME"/>
    <property type="match status" value="1"/>
</dbReference>
<reference evidence="5 6" key="1">
    <citation type="submission" date="2017-01" db="EMBL/GenBank/DDBJ databases">
        <title>Trade-off between light-utilization and light-protection in marine flavobacteria.</title>
        <authorList>
            <person name="Kumagai Y."/>
            <person name="Yoshizawa S."/>
            <person name="Kogure K."/>
            <person name="Iwasaki W."/>
        </authorList>
    </citation>
    <scope>NUCLEOTIDE SEQUENCE [LARGE SCALE GENOMIC DNA]</scope>
    <source>
        <strain evidence="5 6">KCTC 32109</strain>
    </source>
</reference>
<dbReference type="Proteomes" id="UP000239747">
    <property type="component" value="Unassembled WGS sequence"/>
</dbReference>
<dbReference type="Pfam" id="PF01183">
    <property type="entry name" value="Glyco_hydro_25"/>
    <property type="match status" value="1"/>
</dbReference>
<keyword evidence="6" id="KW-1185">Reference proteome</keyword>
<dbReference type="GO" id="GO:0003796">
    <property type="term" value="F:lysozyme activity"/>
    <property type="evidence" value="ECO:0007669"/>
    <property type="project" value="InterPro"/>
</dbReference>
<dbReference type="GO" id="GO:0009253">
    <property type="term" value="P:peptidoglycan catabolic process"/>
    <property type="evidence" value="ECO:0007669"/>
    <property type="project" value="InterPro"/>
</dbReference>
<keyword evidence="3" id="KW-0326">Glycosidase</keyword>
<dbReference type="Gene3D" id="3.20.20.80">
    <property type="entry name" value="Glycosidases"/>
    <property type="match status" value="1"/>
</dbReference>
<evidence type="ECO:0008006" key="7">
    <source>
        <dbReference type="Google" id="ProtNLM"/>
    </source>
</evidence>
<gene>
    <name evidence="5" type="ORF">BST92_01545</name>
</gene>
<keyword evidence="4" id="KW-0812">Transmembrane</keyword>
<evidence type="ECO:0000313" key="5">
    <source>
        <dbReference type="EMBL" id="PQJ30696.1"/>
    </source>
</evidence>